<keyword evidence="4" id="KW-0808">Transferase</keyword>
<keyword evidence="5" id="KW-0812">Transmembrane</keyword>
<dbReference type="Pfam" id="PF00535">
    <property type="entry name" value="Glycos_transf_2"/>
    <property type="match status" value="1"/>
</dbReference>
<evidence type="ECO:0000256" key="5">
    <source>
        <dbReference type="SAM" id="Phobius"/>
    </source>
</evidence>
<comment type="pathway">
    <text evidence="1">Cell wall biogenesis; cell wall polysaccharide biosynthesis.</text>
</comment>
<evidence type="ECO:0000259" key="6">
    <source>
        <dbReference type="Pfam" id="PF00535"/>
    </source>
</evidence>
<sequence length="334" mass="38945">MVRRFSYLSHKVSVIILNWNGCEDTIECLTSLQKCDLRNIQVILIDNGSEDSSVEKVLAWANKSHVSTLDIDHKYAVNQETDFRCFHNSKLIIIKSKKNLGFAEGNNVGIRFALKVSKPDYLLLLNNDTVVDANFLKRLINAFTVFPNAGFAGPKVYYYDYFGQKNVIDSAGGKIDFWTGRAFNLMSRTIDQRDDEQYKIVDFIQGSCILLQVKVIQEIGLLDQQYFAYWEECDWCIRAKRKGYISVYVPTSMIWHKIAASNKGSKNIYWLIRNRFIFMKKNANTFQLVTFYIFFWLVHFWIQALGFLVKKETDKLSSYFKGLIEGQKIFFFRL</sequence>
<dbReference type="EMBL" id="LYVF01000166">
    <property type="protein sequence ID" value="OAT81207.1"/>
    <property type="molecule type" value="Genomic_DNA"/>
</dbReference>
<evidence type="ECO:0000256" key="2">
    <source>
        <dbReference type="ARBA" id="ARBA00006739"/>
    </source>
</evidence>
<evidence type="ECO:0000313" key="7">
    <source>
        <dbReference type="EMBL" id="OAT81207.1"/>
    </source>
</evidence>
<keyword evidence="5" id="KW-0472">Membrane</keyword>
<organism evidence="7 8">
    <name type="scientific">Desulfotomaculum copahuensis</name>
    <dbReference type="NCBI Taxonomy" id="1838280"/>
    <lineage>
        <taxon>Bacteria</taxon>
        <taxon>Bacillati</taxon>
        <taxon>Bacillota</taxon>
        <taxon>Clostridia</taxon>
        <taxon>Eubacteriales</taxon>
        <taxon>Desulfotomaculaceae</taxon>
        <taxon>Desulfotomaculum</taxon>
    </lineage>
</organism>
<dbReference type="Proteomes" id="UP000078532">
    <property type="component" value="Unassembled WGS sequence"/>
</dbReference>
<dbReference type="Gene3D" id="3.90.550.10">
    <property type="entry name" value="Spore Coat Polysaccharide Biosynthesis Protein SpsA, Chain A"/>
    <property type="match status" value="1"/>
</dbReference>
<feature type="transmembrane region" description="Helical" evidence="5">
    <location>
        <begin position="289"/>
        <end position="309"/>
    </location>
</feature>
<dbReference type="PANTHER" id="PTHR43179">
    <property type="entry name" value="RHAMNOSYLTRANSFERASE WBBL"/>
    <property type="match status" value="1"/>
</dbReference>
<evidence type="ECO:0000313" key="8">
    <source>
        <dbReference type="Proteomes" id="UP000078532"/>
    </source>
</evidence>
<keyword evidence="3" id="KW-0328">Glycosyltransferase</keyword>
<dbReference type="AlphaFoldDB" id="A0A1B7LDQ9"/>
<comment type="caution">
    <text evidence="7">The sequence shown here is derived from an EMBL/GenBank/DDBJ whole genome shotgun (WGS) entry which is preliminary data.</text>
</comment>
<dbReference type="InterPro" id="IPR029044">
    <property type="entry name" value="Nucleotide-diphossugar_trans"/>
</dbReference>
<keyword evidence="5" id="KW-1133">Transmembrane helix</keyword>
<accession>A0A1B7LDQ9</accession>
<dbReference type="PANTHER" id="PTHR43179:SF12">
    <property type="entry name" value="GALACTOFURANOSYLTRANSFERASE GLFT2"/>
    <property type="match status" value="1"/>
</dbReference>
<dbReference type="InterPro" id="IPR001173">
    <property type="entry name" value="Glyco_trans_2-like"/>
</dbReference>
<name>A0A1B7LDQ9_9FIRM</name>
<protein>
    <recommendedName>
        <fullName evidence="6">Glycosyltransferase 2-like domain-containing protein</fullName>
    </recommendedName>
</protein>
<keyword evidence="8" id="KW-1185">Reference proteome</keyword>
<evidence type="ECO:0000256" key="1">
    <source>
        <dbReference type="ARBA" id="ARBA00004776"/>
    </source>
</evidence>
<proteinExistence type="inferred from homology"/>
<dbReference type="GO" id="GO:0016757">
    <property type="term" value="F:glycosyltransferase activity"/>
    <property type="evidence" value="ECO:0007669"/>
    <property type="project" value="UniProtKB-KW"/>
</dbReference>
<comment type="similarity">
    <text evidence="2">Belongs to the glycosyltransferase 2 family.</text>
</comment>
<dbReference type="CDD" id="cd04186">
    <property type="entry name" value="GT_2_like_c"/>
    <property type="match status" value="1"/>
</dbReference>
<evidence type="ECO:0000256" key="3">
    <source>
        <dbReference type="ARBA" id="ARBA00022676"/>
    </source>
</evidence>
<dbReference type="SUPFAM" id="SSF53448">
    <property type="entry name" value="Nucleotide-diphospho-sugar transferases"/>
    <property type="match status" value="1"/>
</dbReference>
<reference evidence="7 8" key="1">
    <citation type="submission" date="2016-04" db="EMBL/GenBank/DDBJ databases">
        <authorList>
            <person name="Evans L.H."/>
            <person name="Alamgir A."/>
            <person name="Owens N."/>
            <person name="Weber N.D."/>
            <person name="Virtaneva K."/>
            <person name="Barbian K."/>
            <person name="Babar A."/>
            <person name="Rosenke K."/>
        </authorList>
    </citation>
    <scope>NUCLEOTIDE SEQUENCE [LARGE SCALE GENOMIC DNA]</scope>
    <source>
        <strain evidence="7 8">LMa1</strain>
    </source>
</reference>
<evidence type="ECO:0000256" key="4">
    <source>
        <dbReference type="ARBA" id="ARBA00022679"/>
    </source>
</evidence>
<gene>
    <name evidence="7" type="ORF">A6M21_11345</name>
</gene>
<dbReference type="STRING" id="1838280.A6M21_11345"/>
<feature type="domain" description="Glycosyltransferase 2-like" evidence="6">
    <location>
        <begin position="13"/>
        <end position="219"/>
    </location>
</feature>